<accession>A0A2T4C5R6</accession>
<feature type="region of interest" description="Disordered" evidence="1">
    <location>
        <begin position="94"/>
        <end position="167"/>
    </location>
</feature>
<feature type="compositionally biased region" description="Polar residues" evidence="1">
    <location>
        <begin position="113"/>
        <end position="128"/>
    </location>
</feature>
<feature type="compositionally biased region" description="Basic and acidic residues" evidence="1">
    <location>
        <begin position="100"/>
        <end position="112"/>
    </location>
</feature>
<protein>
    <submittedName>
        <fullName evidence="2">Uncharacterized protein</fullName>
    </submittedName>
</protein>
<organism evidence="2 3">
    <name type="scientific">Trichoderma longibrachiatum ATCC 18648</name>
    <dbReference type="NCBI Taxonomy" id="983965"/>
    <lineage>
        <taxon>Eukaryota</taxon>
        <taxon>Fungi</taxon>
        <taxon>Dikarya</taxon>
        <taxon>Ascomycota</taxon>
        <taxon>Pezizomycotina</taxon>
        <taxon>Sordariomycetes</taxon>
        <taxon>Hypocreomycetidae</taxon>
        <taxon>Hypocreales</taxon>
        <taxon>Hypocreaceae</taxon>
        <taxon>Trichoderma</taxon>
    </lineage>
</organism>
<dbReference type="AlphaFoldDB" id="A0A2T4C5R6"/>
<dbReference type="EMBL" id="KZ679131">
    <property type="protein sequence ID" value="PTB76893.1"/>
    <property type="molecule type" value="Genomic_DNA"/>
</dbReference>
<evidence type="ECO:0000313" key="3">
    <source>
        <dbReference type="Proteomes" id="UP000240760"/>
    </source>
</evidence>
<dbReference type="Proteomes" id="UP000240760">
    <property type="component" value="Unassembled WGS sequence"/>
</dbReference>
<keyword evidence="3" id="KW-1185">Reference proteome</keyword>
<name>A0A2T4C5R6_TRILO</name>
<feature type="region of interest" description="Disordered" evidence="1">
    <location>
        <begin position="24"/>
        <end position="58"/>
    </location>
</feature>
<reference evidence="2 3" key="1">
    <citation type="submission" date="2016-07" db="EMBL/GenBank/DDBJ databases">
        <title>Multiple horizontal gene transfer events from other fungi enriched the ability of initially mycotrophic Trichoderma (Ascomycota) to feed on dead plant biomass.</title>
        <authorList>
            <consortium name="DOE Joint Genome Institute"/>
            <person name="Aerts A."/>
            <person name="Atanasova L."/>
            <person name="Chenthamara K."/>
            <person name="Zhang J."/>
            <person name="Grujic M."/>
            <person name="Henrissat B."/>
            <person name="Kuo A."/>
            <person name="Salamov A."/>
            <person name="Lipzen A."/>
            <person name="Labutti K."/>
            <person name="Barry K."/>
            <person name="Miao Y."/>
            <person name="Rahimi M.J."/>
            <person name="Shen Q."/>
            <person name="Grigoriev I.V."/>
            <person name="Kubicek C.P."/>
            <person name="Druzhinina I.S."/>
        </authorList>
    </citation>
    <scope>NUCLEOTIDE SEQUENCE [LARGE SCALE GENOMIC DNA]</scope>
    <source>
        <strain evidence="2 3">ATCC 18648</strain>
    </source>
</reference>
<evidence type="ECO:0000256" key="1">
    <source>
        <dbReference type="SAM" id="MobiDB-lite"/>
    </source>
</evidence>
<evidence type="ECO:0000313" key="2">
    <source>
        <dbReference type="EMBL" id="PTB76893.1"/>
    </source>
</evidence>
<feature type="compositionally biased region" description="Polar residues" evidence="1">
    <location>
        <begin position="32"/>
        <end position="56"/>
    </location>
</feature>
<gene>
    <name evidence="2" type="ORF">M440DRAFT_1237524</name>
</gene>
<sequence>MTSEHLAQHLLTCKKFIIEKRESDVGERQKRWYSSATPRHTSQESSSPPNHGNETTISASSSPIIAHLHNRSSQTTILNPPLPRSHLYPCLTTELSTPRINDDGHSDIRRTSENPTGCKSPPITSSLIMNPPHLPSPSSTQSVLGSCHYKSDPPSCQREQALKRKGA</sequence>
<proteinExistence type="predicted"/>